<dbReference type="InterPro" id="IPR036555">
    <property type="entry name" value="NusA_N_sf"/>
</dbReference>
<comment type="function">
    <text evidence="7">Participates in both transcription termination and antitermination.</text>
</comment>
<dbReference type="InterPro" id="IPR009019">
    <property type="entry name" value="KH_sf_prok-type"/>
</dbReference>
<dbReference type="Gene3D" id="2.40.50.140">
    <property type="entry name" value="Nucleic acid-binding proteins"/>
    <property type="match status" value="1"/>
</dbReference>
<dbReference type="InterPro" id="IPR030842">
    <property type="entry name" value="TF_NusA_bacterial"/>
</dbReference>
<dbReference type="InterPro" id="IPR010213">
    <property type="entry name" value="TF_NusA"/>
</dbReference>
<feature type="domain" description="S1 motif" evidence="9">
    <location>
        <begin position="116"/>
        <end position="180"/>
    </location>
</feature>
<evidence type="ECO:0000256" key="8">
    <source>
        <dbReference type="SAM" id="MobiDB-lite"/>
    </source>
</evidence>
<dbReference type="AlphaFoldDB" id="A0A4R7HYL9"/>
<dbReference type="RefSeq" id="WP_243839114.1">
    <property type="nucleotide sequence ID" value="NZ_SOAU01000001.1"/>
</dbReference>
<dbReference type="InterPro" id="IPR058582">
    <property type="entry name" value="KH_NusA_2nd"/>
</dbReference>
<keyword evidence="1 7" id="KW-0806">Transcription termination</keyword>
<dbReference type="InterPro" id="IPR015946">
    <property type="entry name" value="KH_dom-like_a/b"/>
</dbReference>
<dbReference type="PROSITE" id="PS50126">
    <property type="entry name" value="S1"/>
    <property type="match status" value="1"/>
</dbReference>
<dbReference type="CDD" id="cd22529">
    <property type="entry name" value="KH-II_NusA_rpt2"/>
    <property type="match status" value="1"/>
</dbReference>
<dbReference type="InterPro" id="IPR025249">
    <property type="entry name" value="TF_NusA_KH_1st"/>
</dbReference>
<keyword evidence="11" id="KW-1185">Reference proteome</keyword>
<reference evidence="10 11" key="1">
    <citation type="submission" date="2019-03" db="EMBL/GenBank/DDBJ databases">
        <title>Sequencing the genomes of 1000 actinobacteria strains.</title>
        <authorList>
            <person name="Klenk H.-P."/>
        </authorList>
    </citation>
    <scope>NUCLEOTIDE SEQUENCE [LARGE SCALE GENOMIC DNA]</scope>
    <source>
        <strain evidence="10 11">DSM 18936</strain>
    </source>
</reference>
<evidence type="ECO:0000256" key="1">
    <source>
        <dbReference type="ARBA" id="ARBA00022472"/>
    </source>
</evidence>
<dbReference type="InterPro" id="IPR012340">
    <property type="entry name" value="NA-bd_OB-fold"/>
</dbReference>
<dbReference type="PANTHER" id="PTHR22648">
    <property type="entry name" value="TRANSCRIPTION TERMINATION FACTOR NUSA"/>
    <property type="match status" value="1"/>
</dbReference>
<dbReference type="CDD" id="cd04455">
    <property type="entry name" value="S1_NusA"/>
    <property type="match status" value="1"/>
</dbReference>
<proteinExistence type="inferred from homology"/>
<dbReference type="FunFam" id="3.30.300.20:FF:000005">
    <property type="entry name" value="Transcription termination/antitermination protein NusA"/>
    <property type="match status" value="1"/>
</dbReference>
<evidence type="ECO:0000256" key="6">
    <source>
        <dbReference type="ARBA" id="ARBA00023163"/>
    </source>
</evidence>
<dbReference type="Pfam" id="PF26594">
    <property type="entry name" value="KH_NusA_2nd"/>
    <property type="match status" value="1"/>
</dbReference>
<keyword evidence="2 7" id="KW-0963">Cytoplasm</keyword>
<dbReference type="GO" id="GO:0031564">
    <property type="term" value="P:transcription antitermination"/>
    <property type="evidence" value="ECO:0007669"/>
    <property type="project" value="UniProtKB-UniRule"/>
</dbReference>
<feature type="compositionally biased region" description="Acidic residues" evidence="8">
    <location>
        <begin position="370"/>
        <end position="420"/>
    </location>
</feature>
<accession>A0A4R7HYL9</accession>
<dbReference type="EMBL" id="SOAU01000001">
    <property type="protein sequence ID" value="TDT15784.1"/>
    <property type="molecule type" value="Genomic_DNA"/>
</dbReference>
<dbReference type="GO" id="GO:0003700">
    <property type="term" value="F:DNA-binding transcription factor activity"/>
    <property type="evidence" value="ECO:0007669"/>
    <property type="project" value="InterPro"/>
</dbReference>
<evidence type="ECO:0000256" key="2">
    <source>
        <dbReference type="ARBA" id="ARBA00022490"/>
    </source>
</evidence>
<dbReference type="HAMAP" id="MF_00945_B">
    <property type="entry name" value="NusA_B"/>
    <property type="match status" value="1"/>
</dbReference>
<organism evidence="10 11">
    <name type="scientific">Ilumatobacter fluminis</name>
    <dbReference type="NCBI Taxonomy" id="467091"/>
    <lineage>
        <taxon>Bacteria</taxon>
        <taxon>Bacillati</taxon>
        <taxon>Actinomycetota</taxon>
        <taxon>Acidimicrobiia</taxon>
        <taxon>Acidimicrobiales</taxon>
        <taxon>Ilumatobacteraceae</taxon>
        <taxon>Ilumatobacter</taxon>
    </lineage>
</organism>
<dbReference type="InterPro" id="IPR013735">
    <property type="entry name" value="TF_NusA_N"/>
</dbReference>
<keyword evidence="3 7" id="KW-0889">Transcription antitermination</keyword>
<dbReference type="Gene3D" id="3.30.300.20">
    <property type="match status" value="2"/>
</dbReference>
<dbReference type="SUPFAM" id="SSF50249">
    <property type="entry name" value="Nucleic acid-binding proteins"/>
    <property type="match status" value="1"/>
</dbReference>
<feature type="region of interest" description="Disordered" evidence="8">
    <location>
        <begin position="367"/>
        <end position="451"/>
    </location>
</feature>
<protein>
    <recommendedName>
        <fullName evidence="7">Transcription termination/antitermination protein NusA</fullName>
    </recommendedName>
</protein>
<name>A0A4R7HYL9_9ACTN</name>
<keyword evidence="4 7" id="KW-0694">RNA-binding</keyword>
<dbReference type="Pfam" id="PF13184">
    <property type="entry name" value="KH_NusA_1st"/>
    <property type="match status" value="1"/>
</dbReference>
<evidence type="ECO:0000256" key="7">
    <source>
        <dbReference type="HAMAP-Rule" id="MF_00945"/>
    </source>
</evidence>
<feature type="compositionally biased region" description="Acidic residues" evidence="8">
    <location>
        <begin position="428"/>
        <end position="451"/>
    </location>
</feature>
<dbReference type="SUPFAM" id="SSF69705">
    <property type="entry name" value="Transcription factor NusA, N-terminal domain"/>
    <property type="match status" value="1"/>
</dbReference>
<evidence type="ECO:0000256" key="3">
    <source>
        <dbReference type="ARBA" id="ARBA00022814"/>
    </source>
</evidence>
<dbReference type="CDD" id="cd02134">
    <property type="entry name" value="KH-II_NusA_rpt1"/>
    <property type="match status" value="1"/>
</dbReference>
<dbReference type="PANTHER" id="PTHR22648:SF0">
    <property type="entry name" value="TRANSCRIPTION TERMINATION_ANTITERMINATION PROTEIN NUSA"/>
    <property type="match status" value="1"/>
</dbReference>
<evidence type="ECO:0000256" key="4">
    <source>
        <dbReference type="ARBA" id="ARBA00022884"/>
    </source>
</evidence>
<keyword evidence="6 7" id="KW-0804">Transcription</keyword>
<comment type="similarity">
    <text evidence="7">Belongs to the NusA family.</text>
</comment>
<evidence type="ECO:0000256" key="5">
    <source>
        <dbReference type="ARBA" id="ARBA00023015"/>
    </source>
</evidence>
<evidence type="ECO:0000259" key="9">
    <source>
        <dbReference type="PROSITE" id="PS50126"/>
    </source>
</evidence>
<comment type="subcellular location">
    <subcellularLocation>
        <location evidence="7">Cytoplasm</location>
    </subcellularLocation>
</comment>
<dbReference type="SMART" id="SM00316">
    <property type="entry name" value="S1"/>
    <property type="match status" value="1"/>
</dbReference>
<dbReference type="Pfam" id="PF08529">
    <property type="entry name" value="NusA_N"/>
    <property type="match status" value="2"/>
</dbReference>
<dbReference type="SUPFAM" id="SSF54814">
    <property type="entry name" value="Prokaryotic type KH domain (KH-domain type II)"/>
    <property type="match status" value="2"/>
</dbReference>
<comment type="caution">
    <text evidence="10">The sequence shown here is derived from an EMBL/GenBank/DDBJ whole genome shotgun (WGS) entry which is preliminary data.</text>
</comment>
<dbReference type="NCBIfam" id="TIGR01953">
    <property type="entry name" value="NusA"/>
    <property type="match status" value="1"/>
</dbReference>
<evidence type="ECO:0000313" key="10">
    <source>
        <dbReference type="EMBL" id="TDT15784.1"/>
    </source>
</evidence>
<dbReference type="Proteomes" id="UP000294558">
    <property type="component" value="Unassembled WGS sequence"/>
</dbReference>
<dbReference type="Gene3D" id="3.30.1480.10">
    <property type="entry name" value="NusA, N-terminal domain"/>
    <property type="match status" value="1"/>
</dbReference>
<dbReference type="PROSITE" id="PS50084">
    <property type="entry name" value="KH_TYPE_1"/>
    <property type="match status" value="1"/>
</dbReference>
<dbReference type="GO" id="GO:0005829">
    <property type="term" value="C:cytosol"/>
    <property type="evidence" value="ECO:0007669"/>
    <property type="project" value="TreeGrafter"/>
</dbReference>
<comment type="subunit">
    <text evidence="7">Monomer. Binds directly to the core enzyme of the DNA-dependent RNA polymerase and to nascent RNA.</text>
</comment>
<keyword evidence="5 7" id="KW-0805">Transcription regulation</keyword>
<dbReference type="GO" id="GO:0003723">
    <property type="term" value="F:RNA binding"/>
    <property type="evidence" value="ECO:0007669"/>
    <property type="project" value="UniProtKB-UniRule"/>
</dbReference>
<dbReference type="Pfam" id="PF00575">
    <property type="entry name" value="S1"/>
    <property type="match status" value="1"/>
</dbReference>
<evidence type="ECO:0000313" key="11">
    <source>
        <dbReference type="Proteomes" id="UP000294558"/>
    </source>
</evidence>
<dbReference type="InterPro" id="IPR003029">
    <property type="entry name" value="S1_domain"/>
</dbReference>
<gene>
    <name evidence="7" type="primary">nusA</name>
    <name evidence="10" type="ORF">BDK89_1362</name>
</gene>
<dbReference type="FunFam" id="3.30.300.20:FF:000002">
    <property type="entry name" value="Transcription termination/antitermination protein NusA"/>
    <property type="match status" value="1"/>
</dbReference>
<dbReference type="GO" id="GO:0006353">
    <property type="term" value="P:DNA-templated transcription termination"/>
    <property type="evidence" value="ECO:0007669"/>
    <property type="project" value="UniProtKB-UniRule"/>
</dbReference>
<sequence length="451" mass="49289">MSNLDMGEAIRLLASEKGMSEDDLLHVLVDALASAYKRRPGAADEVVVEVNPSTMEFSFTAYDLDEDGQWVNERDDTPKKEELGRIAAQTFRQVMSQRIREVERDRKFEEYANREGDIVTGIIQQTDTRYTLLDLGRVEALLPQAEQVPYERPNPGDRQKAYIVEVRKTAKGPQIVVSRTHPGLIKRLFELEVPEIADGIVEIKACAREPGHRTKIAVWSNDHNVDPVGACVGARGARVRMVVNELRGEKIDIVPFSEDLADFVAKALSPAKVNQVNISEDGTAADVIVPDHQLSLAIGREGQNARLAARLTGVRVDIRSETQVAEGVPAGGYLEEQVEYAEGEWRENAETGEMEWHAADGSVISQSEWAEQEESSDDETGDDAAAESSDDETGDDAVAEPSDDETGDDAVAESSDDEPVAEATAEAESADTDESDDDESGDDDNGDGDDE</sequence>